<dbReference type="GO" id="GO:0043683">
    <property type="term" value="P:type IV pilus assembly"/>
    <property type="evidence" value="ECO:0007669"/>
    <property type="project" value="InterPro"/>
</dbReference>
<name>A0A2K9NMA6_BACTC</name>
<evidence type="ECO:0000313" key="2">
    <source>
        <dbReference type="Proteomes" id="UP000235584"/>
    </source>
</evidence>
<dbReference type="Proteomes" id="UP000235584">
    <property type="component" value="Chromosome"/>
</dbReference>
<dbReference type="GO" id="GO:0043107">
    <property type="term" value="P:type IV pilus-dependent motility"/>
    <property type="evidence" value="ECO:0007669"/>
    <property type="project" value="InterPro"/>
</dbReference>
<dbReference type="Gene3D" id="3.30.70.60">
    <property type="match status" value="1"/>
</dbReference>
<dbReference type="Pfam" id="PF04350">
    <property type="entry name" value="PilO"/>
    <property type="match status" value="1"/>
</dbReference>
<dbReference type="AlphaFoldDB" id="A0A2K9NMA6"/>
<sequence length="216" mass="25532">MEKILKNLHWFIIAYALFEFYTIYEAKNEELLGLDSQVEVQRNMLVKNKKTEREIKNYYSNIKEEKDKIEKVAIEIEKMQQLLPSDISDNENVHLLRTMADDVNIKDISIAPEQEIDRGFFIARRYRIKAKATFLQFLIMLEKIGENKRILNVGEASFRKVDEPQRGKFQLIAGEFLIEAYRYNSNFKEDRGIAEIEKKFQEQHSAPPKPRAPKED</sequence>
<proteinExistence type="predicted"/>
<dbReference type="OrthoDB" id="5294127at2"/>
<dbReference type="InterPro" id="IPR014717">
    <property type="entry name" value="Transl_elong_EF1B/ribsomal_bS6"/>
</dbReference>
<dbReference type="InterPro" id="IPR007445">
    <property type="entry name" value="PilO"/>
</dbReference>
<accession>A0A2K9NMA6</accession>
<evidence type="ECO:0000313" key="1">
    <source>
        <dbReference type="EMBL" id="AUN96646.1"/>
    </source>
</evidence>
<dbReference type="RefSeq" id="WP_102241941.1">
    <property type="nucleotide sequence ID" value="NZ_CP025704.1"/>
</dbReference>
<reference evidence="1 2" key="1">
    <citation type="submission" date="2018-01" db="EMBL/GenBank/DDBJ databases">
        <title>Complete genome sequence of Bacteriovorax stolpii DSM12778.</title>
        <authorList>
            <person name="Tang B."/>
            <person name="Chang J."/>
        </authorList>
    </citation>
    <scope>NUCLEOTIDE SEQUENCE [LARGE SCALE GENOMIC DNA]</scope>
    <source>
        <strain evidence="1 2">DSM 12778</strain>
    </source>
</reference>
<dbReference type="EMBL" id="CP025704">
    <property type="protein sequence ID" value="AUN96646.1"/>
    <property type="molecule type" value="Genomic_DNA"/>
</dbReference>
<dbReference type="KEGG" id="bsto:C0V70_00690"/>
<keyword evidence="2" id="KW-1185">Reference proteome</keyword>
<protein>
    <submittedName>
        <fullName evidence="1">Uncharacterized protein</fullName>
    </submittedName>
</protein>
<organism evidence="1 2">
    <name type="scientific">Bacteriovorax stolpii</name>
    <name type="common">Bdellovibrio stolpii</name>
    <dbReference type="NCBI Taxonomy" id="960"/>
    <lineage>
        <taxon>Bacteria</taxon>
        <taxon>Pseudomonadati</taxon>
        <taxon>Bdellovibrionota</taxon>
        <taxon>Bacteriovoracia</taxon>
        <taxon>Bacteriovoracales</taxon>
        <taxon>Bacteriovoracaceae</taxon>
        <taxon>Bacteriovorax</taxon>
    </lineage>
</organism>
<gene>
    <name evidence="1" type="ORF">C0V70_00690</name>
</gene>